<evidence type="ECO:0000256" key="2">
    <source>
        <dbReference type="ARBA" id="ARBA00022801"/>
    </source>
</evidence>
<keyword evidence="2 5" id="KW-0378">Hydrolase</keyword>
<evidence type="ECO:0000313" key="6">
    <source>
        <dbReference type="Proteomes" id="UP001597124"/>
    </source>
</evidence>
<dbReference type="PRINTS" id="PR00111">
    <property type="entry name" value="ABHYDROLASE"/>
</dbReference>
<dbReference type="PANTHER" id="PTHR43798">
    <property type="entry name" value="MONOACYLGLYCEROL LIPASE"/>
    <property type="match status" value="1"/>
</dbReference>
<dbReference type="PANTHER" id="PTHR43798:SF33">
    <property type="entry name" value="HYDROLASE, PUTATIVE (AFU_ORTHOLOGUE AFUA_2G14860)-RELATED"/>
    <property type="match status" value="1"/>
</dbReference>
<dbReference type="GO" id="GO:0016787">
    <property type="term" value="F:hydrolase activity"/>
    <property type="evidence" value="ECO:0007669"/>
    <property type="project" value="UniProtKB-KW"/>
</dbReference>
<gene>
    <name evidence="5" type="ORF">ACFQ00_10900</name>
</gene>
<dbReference type="InterPro" id="IPR002410">
    <property type="entry name" value="Peptidase_S33"/>
</dbReference>
<organism evidence="5 6">
    <name type="scientific">Sphingosinicella xenopeptidilytica</name>
    <dbReference type="NCBI Taxonomy" id="364098"/>
    <lineage>
        <taxon>Bacteria</taxon>
        <taxon>Pseudomonadati</taxon>
        <taxon>Pseudomonadota</taxon>
        <taxon>Alphaproteobacteria</taxon>
        <taxon>Sphingomonadales</taxon>
        <taxon>Sphingosinicellaceae</taxon>
        <taxon>Sphingosinicella</taxon>
    </lineage>
</organism>
<evidence type="ECO:0000259" key="4">
    <source>
        <dbReference type="Pfam" id="PF00561"/>
    </source>
</evidence>
<accession>A0ABW3C3X2</accession>
<dbReference type="Gene3D" id="3.40.50.1820">
    <property type="entry name" value="alpha/beta hydrolase"/>
    <property type="match status" value="1"/>
</dbReference>
<dbReference type="InterPro" id="IPR050266">
    <property type="entry name" value="AB_hydrolase_sf"/>
</dbReference>
<keyword evidence="6" id="KW-1185">Reference proteome</keyword>
<dbReference type="EMBL" id="JBHTIK010000005">
    <property type="protein sequence ID" value="MFD0848832.1"/>
    <property type="molecule type" value="Genomic_DNA"/>
</dbReference>
<comment type="caution">
    <text evidence="5">The sequence shown here is derived from an EMBL/GenBank/DDBJ whole genome shotgun (WGS) entry which is preliminary data.</text>
</comment>
<dbReference type="RefSeq" id="WP_381490274.1">
    <property type="nucleotide sequence ID" value="NZ_JBHTIK010000005.1"/>
</dbReference>
<feature type="domain" description="AB hydrolase-1" evidence="4">
    <location>
        <begin position="45"/>
        <end position="279"/>
    </location>
</feature>
<dbReference type="Pfam" id="PF00561">
    <property type="entry name" value="Abhydrolase_1"/>
    <property type="match status" value="1"/>
</dbReference>
<keyword evidence="3" id="KW-0732">Signal</keyword>
<feature type="signal peptide" evidence="3">
    <location>
        <begin position="1"/>
        <end position="23"/>
    </location>
</feature>
<reference evidence="6" key="1">
    <citation type="journal article" date="2019" name="Int. J. Syst. Evol. Microbiol.">
        <title>The Global Catalogue of Microorganisms (GCM) 10K type strain sequencing project: providing services to taxonomists for standard genome sequencing and annotation.</title>
        <authorList>
            <consortium name="The Broad Institute Genomics Platform"/>
            <consortium name="The Broad Institute Genome Sequencing Center for Infectious Disease"/>
            <person name="Wu L."/>
            <person name="Ma J."/>
        </authorList>
    </citation>
    <scope>NUCLEOTIDE SEQUENCE [LARGE SCALE GENOMIC DNA]</scope>
    <source>
        <strain evidence="6">CCUG 52537</strain>
    </source>
</reference>
<evidence type="ECO:0000313" key="5">
    <source>
        <dbReference type="EMBL" id="MFD0848832.1"/>
    </source>
</evidence>
<dbReference type="PRINTS" id="PR00793">
    <property type="entry name" value="PROAMNOPTASE"/>
</dbReference>
<dbReference type="SUPFAM" id="SSF53474">
    <property type="entry name" value="alpha/beta-Hydrolases"/>
    <property type="match status" value="1"/>
</dbReference>
<name>A0ABW3C3X2_SPHXN</name>
<dbReference type="InterPro" id="IPR000073">
    <property type="entry name" value="AB_hydrolase_1"/>
</dbReference>
<comment type="similarity">
    <text evidence="1">Belongs to the peptidase S33 family.</text>
</comment>
<evidence type="ECO:0000256" key="1">
    <source>
        <dbReference type="ARBA" id="ARBA00010088"/>
    </source>
</evidence>
<dbReference type="InterPro" id="IPR029058">
    <property type="entry name" value="AB_hydrolase_fold"/>
</dbReference>
<evidence type="ECO:0000256" key="3">
    <source>
        <dbReference type="SAM" id="SignalP"/>
    </source>
</evidence>
<sequence>MMAKYRMLLAMLAIGCASSGALAEAGNANPGELYRVSIGRAGGTPLVAVNGGPGFDHRYMIAAPIWTGMAERRRIVFYDQRATGRSPDAAAKDLTVQRMVEDLEALRRSLNAEKIDLVGHSWGGILSMAYAVRYPDRVSHLILVGSGDAKPAANEYLFDKLYPEIVATIPPDPSPAGQMGCVETDAYDRMSYYDQRNNVAVAGEAPKFSQETCTAVMLDAIKLDLYPALAKLKVPTLVINGRFDANVAPSVAYRISKAIPGARLEYFERSGHSPFVEEPEKFALVVERFLAD</sequence>
<protein>
    <submittedName>
        <fullName evidence="5">Alpha/beta fold hydrolase</fullName>
    </submittedName>
</protein>
<proteinExistence type="inferred from homology"/>
<feature type="chain" id="PRO_5045575531" evidence="3">
    <location>
        <begin position="24"/>
        <end position="292"/>
    </location>
</feature>
<dbReference type="Proteomes" id="UP001597124">
    <property type="component" value="Unassembled WGS sequence"/>
</dbReference>